<reference evidence="2" key="1">
    <citation type="submission" date="2020-05" db="EMBL/GenBank/DDBJ databases">
        <authorList>
            <person name="Chiriac C."/>
            <person name="Salcher M."/>
            <person name="Ghai R."/>
            <person name="Kavagutti S V."/>
        </authorList>
    </citation>
    <scope>NUCLEOTIDE SEQUENCE</scope>
</reference>
<protein>
    <submittedName>
        <fullName evidence="2">Unannotated protein</fullName>
    </submittedName>
</protein>
<feature type="region of interest" description="Disordered" evidence="1">
    <location>
        <begin position="1"/>
        <end position="23"/>
    </location>
</feature>
<sequence>MIASDITSGNGNEMGRNAEFVADSRNASRSKKIDFNRRIERRIETHGCSGVDDDVATGKNGAACIIEAEAIATDIACNRCDSTGGHFGESVFAKVVAQSVERVVLQNFARDPLFNSGASAGTNQQHDLAIGHRAQKSLKKIGAQETGGAGDEQPFAGKCVTNHEQMFTTW</sequence>
<feature type="compositionally biased region" description="Polar residues" evidence="1">
    <location>
        <begin position="1"/>
        <end position="11"/>
    </location>
</feature>
<proteinExistence type="predicted"/>
<dbReference type="AlphaFoldDB" id="A0A6J6HZM7"/>
<organism evidence="2">
    <name type="scientific">freshwater metagenome</name>
    <dbReference type="NCBI Taxonomy" id="449393"/>
    <lineage>
        <taxon>unclassified sequences</taxon>
        <taxon>metagenomes</taxon>
        <taxon>ecological metagenomes</taxon>
    </lineage>
</organism>
<evidence type="ECO:0000256" key="1">
    <source>
        <dbReference type="SAM" id="MobiDB-lite"/>
    </source>
</evidence>
<gene>
    <name evidence="2" type="ORF">UFOPK1827_01690</name>
</gene>
<evidence type="ECO:0000313" key="2">
    <source>
        <dbReference type="EMBL" id="CAB4617089.1"/>
    </source>
</evidence>
<name>A0A6J6HZM7_9ZZZZ</name>
<accession>A0A6J6HZM7</accession>
<dbReference type="EMBL" id="CAEZUO010000109">
    <property type="protein sequence ID" value="CAB4617089.1"/>
    <property type="molecule type" value="Genomic_DNA"/>
</dbReference>